<keyword evidence="13" id="KW-1185">Reference proteome</keyword>
<evidence type="ECO:0000256" key="4">
    <source>
        <dbReference type="ARBA" id="ARBA00022771"/>
    </source>
</evidence>
<dbReference type="GO" id="GO:0071035">
    <property type="term" value="P:nuclear polyadenylation-dependent rRNA catabolic process"/>
    <property type="evidence" value="ECO:0007669"/>
    <property type="project" value="TreeGrafter"/>
</dbReference>
<dbReference type="PROSITE" id="PS50158">
    <property type="entry name" value="ZF_CCHC"/>
    <property type="match status" value="3"/>
</dbReference>
<dbReference type="GO" id="GO:0008270">
    <property type="term" value="F:zinc ion binding"/>
    <property type="evidence" value="ECO:0007669"/>
    <property type="project" value="UniProtKB-KW"/>
</dbReference>
<reference evidence="12 13" key="1">
    <citation type="journal article" date="2021" name="Elife">
        <title>Chloroplast acquisition without the gene transfer in kleptoplastic sea slugs, Plakobranchus ocellatus.</title>
        <authorList>
            <person name="Maeda T."/>
            <person name="Takahashi S."/>
            <person name="Yoshida T."/>
            <person name="Shimamura S."/>
            <person name="Takaki Y."/>
            <person name="Nagai Y."/>
            <person name="Toyoda A."/>
            <person name="Suzuki Y."/>
            <person name="Arimoto A."/>
            <person name="Ishii H."/>
            <person name="Satoh N."/>
            <person name="Nishiyama T."/>
            <person name="Hasebe M."/>
            <person name="Maruyama T."/>
            <person name="Minagawa J."/>
            <person name="Obokata J."/>
            <person name="Shigenobu S."/>
        </authorList>
    </citation>
    <scope>NUCLEOTIDE SEQUENCE [LARGE SCALE GENOMIC DNA]</scope>
</reference>
<dbReference type="GO" id="GO:0071037">
    <property type="term" value="P:nuclear polyadenylation-dependent snRNA catabolic process"/>
    <property type="evidence" value="ECO:0007669"/>
    <property type="project" value="TreeGrafter"/>
</dbReference>
<dbReference type="GO" id="GO:0031499">
    <property type="term" value="C:TRAMP complex"/>
    <property type="evidence" value="ECO:0007669"/>
    <property type="project" value="TreeGrafter"/>
</dbReference>
<feature type="region of interest" description="Disordered" evidence="10">
    <location>
        <begin position="341"/>
        <end position="413"/>
    </location>
</feature>
<feature type="domain" description="CCHC-type" evidence="11">
    <location>
        <begin position="586"/>
        <end position="600"/>
    </location>
</feature>
<keyword evidence="6" id="KW-0539">Nucleus</keyword>
<feature type="compositionally biased region" description="Polar residues" evidence="10">
    <location>
        <begin position="705"/>
        <end position="715"/>
    </location>
</feature>
<feature type="compositionally biased region" description="Basic residues" evidence="10">
    <location>
        <begin position="644"/>
        <end position="654"/>
    </location>
</feature>
<evidence type="ECO:0000313" key="13">
    <source>
        <dbReference type="Proteomes" id="UP000762676"/>
    </source>
</evidence>
<feature type="compositionally biased region" description="Acidic residues" evidence="10">
    <location>
        <begin position="391"/>
        <end position="402"/>
    </location>
</feature>
<dbReference type="GO" id="GO:0071038">
    <property type="term" value="P:TRAMP-dependent tRNA surveillance pathway"/>
    <property type="evidence" value="ECO:0007669"/>
    <property type="project" value="TreeGrafter"/>
</dbReference>
<evidence type="ECO:0000256" key="2">
    <source>
        <dbReference type="ARBA" id="ARBA00022723"/>
    </source>
</evidence>
<dbReference type="InterPro" id="IPR051644">
    <property type="entry name" value="TRAMP_AT-DNA-binding"/>
</dbReference>
<feature type="region of interest" description="Disordered" evidence="10">
    <location>
        <begin position="245"/>
        <end position="317"/>
    </location>
</feature>
<feature type="region of interest" description="Disordered" evidence="10">
    <location>
        <begin position="630"/>
        <end position="786"/>
    </location>
</feature>
<evidence type="ECO:0000256" key="10">
    <source>
        <dbReference type="SAM" id="MobiDB-lite"/>
    </source>
</evidence>
<evidence type="ECO:0000256" key="9">
    <source>
        <dbReference type="PROSITE-ProRule" id="PRU00047"/>
    </source>
</evidence>
<dbReference type="AlphaFoldDB" id="A0AAV4EI87"/>
<dbReference type="Pfam" id="PF00098">
    <property type="entry name" value="zf-CCHC"/>
    <property type="match status" value="3"/>
</dbReference>
<dbReference type="InterPro" id="IPR036875">
    <property type="entry name" value="Znf_CCHC_sf"/>
</dbReference>
<feature type="non-terminal residue" evidence="12">
    <location>
        <position position="1"/>
    </location>
</feature>
<dbReference type="InterPro" id="IPR001878">
    <property type="entry name" value="Znf_CCHC"/>
</dbReference>
<dbReference type="GO" id="GO:0071036">
    <property type="term" value="P:nuclear polyadenylation-dependent snoRNA catabolic process"/>
    <property type="evidence" value="ECO:0007669"/>
    <property type="project" value="TreeGrafter"/>
</dbReference>
<keyword evidence="4 9" id="KW-0863">Zinc-finger</keyword>
<evidence type="ECO:0000259" key="11">
    <source>
        <dbReference type="PROSITE" id="PS50158"/>
    </source>
</evidence>
<feature type="compositionally biased region" description="Basic and acidic residues" evidence="10">
    <location>
        <begin position="350"/>
        <end position="367"/>
    </location>
</feature>
<evidence type="ECO:0000256" key="5">
    <source>
        <dbReference type="ARBA" id="ARBA00022833"/>
    </source>
</evidence>
<evidence type="ECO:0000256" key="7">
    <source>
        <dbReference type="ARBA" id="ARBA00041190"/>
    </source>
</evidence>
<feature type="domain" description="CCHC-type" evidence="11">
    <location>
        <begin position="511"/>
        <end position="526"/>
    </location>
</feature>
<accession>A0AAV4EI87</accession>
<dbReference type="EMBL" id="BMAT01003683">
    <property type="protein sequence ID" value="GFR60524.1"/>
    <property type="molecule type" value="Genomic_DNA"/>
</dbReference>
<dbReference type="SUPFAM" id="SSF57756">
    <property type="entry name" value="Retrovirus zinc finger-like domains"/>
    <property type="match status" value="3"/>
</dbReference>
<name>A0AAV4EI87_9GAST</name>
<evidence type="ECO:0000313" key="12">
    <source>
        <dbReference type="EMBL" id="GFR60524.1"/>
    </source>
</evidence>
<dbReference type="GO" id="GO:0071031">
    <property type="term" value="P:nuclear mRNA surveillance of mRNA 3'-end processing"/>
    <property type="evidence" value="ECO:0007669"/>
    <property type="project" value="TreeGrafter"/>
</dbReference>
<dbReference type="GO" id="GO:0071039">
    <property type="term" value="P:nuclear polyadenylation-dependent CUT catabolic process"/>
    <property type="evidence" value="ECO:0007669"/>
    <property type="project" value="TreeGrafter"/>
</dbReference>
<evidence type="ECO:0000256" key="1">
    <source>
        <dbReference type="ARBA" id="ARBA00004123"/>
    </source>
</evidence>
<protein>
    <recommendedName>
        <fullName evidence="7">Zinc finger CCHC domain-containing protein 7</fullName>
    </recommendedName>
    <alternativeName>
        <fullName evidence="8">TRAMP-like complex RNA-binding factor ZCCHC7</fullName>
    </alternativeName>
</protein>
<feature type="compositionally biased region" description="Polar residues" evidence="10">
    <location>
        <begin position="729"/>
        <end position="745"/>
    </location>
</feature>
<feature type="compositionally biased region" description="Basic and acidic residues" evidence="10">
    <location>
        <begin position="1012"/>
        <end position="1029"/>
    </location>
</feature>
<keyword evidence="3" id="KW-0677">Repeat</keyword>
<feature type="region of interest" description="Disordered" evidence="10">
    <location>
        <begin position="902"/>
        <end position="923"/>
    </location>
</feature>
<proteinExistence type="predicted"/>
<comment type="subcellular location">
    <subcellularLocation>
        <location evidence="1">Nucleus</location>
    </subcellularLocation>
</comment>
<evidence type="ECO:0000256" key="8">
    <source>
        <dbReference type="ARBA" id="ARBA00043023"/>
    </source>
</evidence>
<evidence type="ECO:0000256" key="3">
    <source>
        <dbReference type="ARBA" id="ARBA00022737"/>
    </source>
</evidence>
<gene>
    <name evidence="12" type="ORF">ElyMa_001823700</name>
</gene>
<feature type="region of interest" description="Disordered" evidence="10">
    <location>
        <begin position="803"/>
        <end position="833"/>
    </location>
</feature>
<sequence length="1029" mass="117986">ESLVVGVVPMMESSESNSDDEFDQAELEAALYGQFHYDTSLSAEFLPKMQTQYFAVDVHELAGTQSLPKTSQSYHLGGSVAFSKDKNTDPNGVETKNLHKTRNVDSERSFNTVKNIKMEDVIHRKKIFLKNEISTVNACKSEMDDKKLDLFEIDFHETPSTSGDTSRVGVSIKQNLLPFEITKKSKNKVPEKSQFVVIDDDDNDDYEVAINQEEHHKSVYKFYNSKGVKKMPKIEDFLVLSQSGTSGGPLSKVTKRKSLSKGEAAVKPRKPEVQVRRPPPAIPVRYKQDTDTETDYSDSDTTTSHMPTPTKKIPKGQTMNDIQNASALSCNILLGKFGDPVNDDNDAEESLSKEDVKENLQDSESKNRLMNVRSRAVSSDAGTDSSGSECTGDEEEDSEDSDSTTGALIDDMPVPFMPNLDFNLTGGVSKLLSGETGAKPETPEDKWKIDEKDRYKNKSLTSRYFAPRPIQCRNCRKNGHLSRDCPEPLRQRCIFCCEEGHQFKTCPQAICHNCGTPGHKSSDCKEPRMDWNIPCDRCWMTGHREEMCPDKWRQLHLSLNVDDLHLPSNHKYGKNHDEKRNPRVYCYNCGKKGHLGYECRLQRMNRFVPPSYPLVAYYDCKSDIRRVMRSHRMPPHNDIESERKTRKQERKRNRPDKDTKHTAKKRGRSSGEAQQRQHHSGVSNQYPLNEKKELNREKHKRQKKGSTSGHEQNIRSVPFKYDRRAEHMQSFSASNEDYGPSTSRSYRQHGDFDFFDTDPTPGPLKSRKRQWDGVSPTVESEDSFDDMAQHQVSRNEWWLDGPEAKRRKKVRGSRGGVRVQQKKQSNLSYSLEDPEVESRFQTWRDKQNKGDYESMERSSFKQPQTTFVYVDEHPPPFHTQRAPHLSEKLGHFDNPEHNLMPVRNSNNTQQQRCRETDRSPPKAVKHLRSHNFFNKGEKKKGRDSHFRSSVHYEDLFLYGGRNSGSIEGRNKSHSKSWKNKDPASWPGAREKKRSGPISGPGPNNRGFKSRHERFVSMKNDCDIRVSMRK</sequence>
<comment type="caution">
    <text evidence="12">The sequence shown here is derived from an EMBL/GenBank/DDBJ whole genome shotgun (WGS) entry which is preliminary data.</text>
</comment>
<evidence type="ECO:0000256" key="6">
    <source>
        <dbReference type="ARBA" id="ARBA00023242"/>
    </source>
</evidence>
<dbReference type="Proteomes" id="UP000762676">
    <property type="component" value="Unassembled WGS sequence"/>
</dbReference>
<dbReference type="SMART" id="SM00343">
    <property type="entry name" value="ZnF_C2HC"/>
    <property type="match status" value="5"/>
</dbReference>
<keyword evidence="2" id="KW-0479">Metal-binding</keyword>
<dbReference type="GO" id="GO:0003723">
    <property type="term" value="F:RNA binding"/>
    <property type="evidence" value="ECO:0007669"/>
    <property type="project" value="TreeGrafter"/>
</dbReference>
<organism evidence="12 13">
    <name type="scientific">Elysia marginata</name>
    <dbReference type="NCBI Taxonomy" id="1093978"/>
    <lineage>
        <taxon>Eukaryota</taxon>
        <taxon>Metazoa</taxon>
        <taxon>Spiralia</taxon>
        <taxon>Lophotrochozoa</taxon>
        <taxon>Mollusca</taxon>
        <taxon>Gastropoda</taxon>
        <taxon>Heterobranchia</taxon>
        <taxon>Euthyneura</taxon>
        <taxon>Panpulmonata</taxon>
        <taxon>Sacoglossa</taxon>
        <taxon>Placobranchoidea</taxon>
        <taxon>Plakobranchidae</taxon>
        <taxon>Elysia</taxon>
    </lineage>
</organism>
<feature type="region of interest" description="Disordered" evidence="10">
    <location>
        <begin position="961"/>
        <end position="1029"/>
    </location>
</feature>
<feature type="domain" description="CCHC-type" evidence="11">
    <location>
        <begin position="472"/>
        <end position="487"/>
    </location>
</feature>
<dbReference type="PANTHER" id="PTHR46543:SF1">
    <property type="entry name" value="ZINC FINGER CCHC DOMAIN-CONTAINING PROTEIN 7"/>
    <property type="match status" value="1"/>
</dbReference>
<keyword evidence="5" id="KW-0862">Zinc</keyword>
<dbReference type="Gene3D" id="4.10.60.10">
    <property type="entry name" value="Zinc finger, CCHC-type"/>
    <property type="match status" value="2"/>
</dbReference>
<feature type="compositionally biased region" description="Basic and acidic residues" evidence="10">
    <location>
        <begin position="264"/>
        <end position="275"/>
    </location>
</feature>
<dbReference type="PANTHER" id="PTHR46543">
    <property type="entry name" value="ZINC FINGER CCHC DOMAIN-CONTAINING PROTEIN 7"/>
    <property type="match status" value="1"/>
</dbReference>